<dbReference type="InterPro" id="IPR001138">
    <property type="entry name" value="Zn2Cys6_DnaBD"/>
</dbReference>
<name>A0A9P5PJX3_9AGAR</name>
<dbReference type="AlphaFoldDB" id="A0A9P5PJX3"/>
<dbReference type="Gene3D" id="4.10.240.10">
    <property type="entry name" value="Zn(2)-C6 fungal-type DNA-binding domain"/>
    <property type="match status" value="1"/>
</dbReference>
<organism evidence="3 4">
    <name type="scientific">Rhodocollybia butyracea</name>
    <dbReference type="NCBI Taxonomy" id="206335"/>
    <lineage>
        <taxon>Eukaryota</taxon>
        <taxon>Fungi</taxon>
        <taxon>Dikarya</taxon>
        <taxon>Basidiomycota</taxon>
        <taxon>Agaricomycotina</taxon>
        <taxon>Agaricomycetes</taxon>
        <taxon>Agaricomycetidae</taxon>
        <taxon>Agaricales</taxon>
        <taxon>Marasmiineae</taxon>
        <taxon>Omphalotaceae</taxon>
        <taxon>Rhodocollybia</taxon>
    </lineage>
</organism>
<dbReference type="InterPro" id="IPR036864">
    <property type="entry name" value="Zn2-C6_fun-type_DNA-bd_sf"/>
</dbReference>
<evidence type="ECO:0000313" key="3">
    <source>
        <dbReference type="EMBL" id="KAF9063972.1"/>
    </source>
</evidence>
<comment type="caution">
    <text evidence="3">The sequence shown here is derived from an EMBL/GenBank/DDBJ whole genome shotgun (WGS) entry which is preliminary data.</text>
</comment>
<feature type="region of interest" description="Disordered" evidence="1">
    <location>
        <begin position="220"/>
        <end position="296"/>
    </location>
</feature>
<dbReference type="Proteomes" id="UP000772434">
    <property type="component" value="Unassembled WGS sequence"/>
</dbReference>
<dbReference type="GO" id="GO:0008270">
    <property type="term" value="F:zinc ion binding"/>
    <property type="evidence" value="ECO:0007669"/>
    <property type="project" value="InterPro"/>
</dbReference>
<keyword evidence="4" id="KW-1185">Reference proteome</keyword>
<evidence type="ECO:0000313" key="4">
    <source>
        <dbReference type="Proteomes" id="UP000772434"/>
    </source>
</evidence>
<accession>A0A9P5PJX3</accession>
<dbReference type="OrthoDB" id="39175at2759"/>
<gene>
    <name evidence="3" type="ORF">BDP27DRAFT_1334305</name>
</gene>
<dbReference type="PROSITE" id="PS00463">
    <property type="entry name" value="ZN2_CY6_FUNGAL_1"/>
    <property type="match status" value="1"/>
</dbReference>
<feature type="compositionally biased region" description="Polar residues" evidence="1">
    <location>
        <begin position="224"/>
        <end position="235"/>
    </location>
</feature>
<dbReference type="PROSITE" id="PS50048">
    <property type="entry name" value="ZN2_CY6_FUNGAL_2"/>
    <property type="match status" value="1"/>
</dbReference>
<sequence>MSFYRYEDTFPDDWAQAPPVDVNFSSMVYVEPGDREASQPGCSWWQTQYYSETLEASPSLSLLAQTKQEEDDIFYATFPQARPVHWTPQTSPNSEYFGDTAFYLSHDLGYRTQYCAPSTPYGSDFIDGESVPTFSLSSTQASSTVSSELMAAINLYSGESAAQIDNNLFRYTDKFLIGEPHDLAKVEPISLSLPPSPQSDVSTSVNGARMYNSNHEPPMDFLSPPSSEANYSLPQSIIVPSPTGSPSRMSLQPDEPISLGQPSGSSMIPLATPSSRSSADISLQSEPPGLMRLSPLPINRRPVEKKKAQTLACNFCRMRKIACGPPMAGTTEKICNQCQRRSRECVFPTESRRGMRRKKATRDVSL</sequence>
<protein>
    <recommendedName>
        <fullName evidence="2">Zn(2)-C6 fungal-type domain-containing protein</fullName>
    </recommendedName>
</protein>
<feature type="domain" description="Zn(2)-C6 fungal-type" evidence="2">
    <location>
        <begin position="312"/>
        <end position="347"/>
    </location>
</feature>
<dbReference type="EMBL" id="JADNRY010000134">
    <property type="protein sequence ID" value="KAF9063972.1"/>
    <property type="molecule type" value="Genomic_DNA"/>
</dbReference>
<dbReference type="GO" id="GO:0000981">
    <property type="term" value="F:DNA-binding transcription factor activity, RNA polymerase II-specific"/>
    <property type="evidence" value="ECO:0007669"/>
    <property type="project" value="InterPro"/>
</dbReference>
<evidence type="ECO:0000256" key="1">
    <source>
        <dbReference type="SAM" id="MobiDB-lite"/>
    </source>
</evidence>
<proteinExistence type="predicted"/>
<dbReference type="CDD" id="cd00067">
    <property type="entry name" value="GAL4"/>
    <property type="match status" value="1"/>
</dbReference>
<feature type="compositionally biased region" description="Polar residues" evidence="1">
    <location>
        <begin position="260"/>
        <end position="285"/>
    </location>
</feature>
<dbReference type="SUPFAM" id="SSF57701">
    <property type="entry name" value="Zn2/Cys6 DNA-binding domain"/>
    <property type="match status" value="1"/>
</dbReference>
<evidence type="ECO:0000259" key="2">
    <source>
        <dbReference type="PROSITE" id="PS50048"/>
    </source>
</evidence>
<reference evidence="3" key="1">
    <citation type="submission" date="2020-11" db="EMBL/GenBank/DDBJ databases">
        <authorList>
            <consortium name="DOE Joint Genome Institute"/>
            <person name="Ahrendt S."/>
            <person name="Riley R."/>
            <person name="Andreopoulos W."/>
            <person name="Labutti K."/>
            <person name="Pangilinan J."/>
            <person name="Ruiz-Duenas F.J."/>
            <person name="Barrasa J.M."/>
            <person name="Sanchez-Garcia M."/>
            <person name="Camarero S."/>
            <person name="Miyauchi S."/>
            <person name="Serrano A."/>
            <person name="Linde D."/>
            <person name="Babiker R."/>
            <person name="Drula E."/>
            <person name="Ayuso-Fernandez I."/>
            <person name="Pacheco R."/>
            <person name="Padilla G."/>
            <person name="Ferreira P."/>
            <person name="Barriuso J."/>
            <person name="Kellner H."/>
            <person name="Castanera R."/>
            <person name="Alfaro M."/>
            <person name="Ramirez L."/>
            <person name="Pisabarro A.G."/>
            <person name="Kuo A."/>
            <person name="Tritt A."/>
            <person name="Lipzen A."/>
            <person name="He G."/>
            <person name="Yan M."/>
            <person name="Ng V."/>
            <person name="Cullen D."/>
            <person name="Martin F."/>
            <person name="Rosso M.-N."/>
            <person name="Henrissat B."/>
            <person name="Hibbett D."/>
            <person name="Martinez A.T."/>
            <person name="Grigoriev I.V."/>
        </authorList>
    </citation>
    <scope>NUCLEOTIDE SEQUENCE</scope>
    <source>
        <strain evidence="3">AH 40177</strain>
    </source>
</reference>